<sequence length="220" mass="24575">MARKETQVIRDASQVKGRTDDLGALQAATHFTTNSTSLHETPLKRGHNSGLICRGTHLIERPAVNAEDLRKIIGASKEPVEYAPVAMLLKTGYACFGHYNGNLNEDLGQTLVVLNAQLMDLKAEAHRTRPAAEDFREFLLEIVGAYDSDEQDELPTREFLGKPIPLVAIPLDEIAIVYPVAQIVTMLQRISPEKREDQATPALFDFNRSEILTVLRMKLW</sequence>
<reference evidence="1 2" key="1">
    <citation type="submission" date="2020-05" db="EMBL/GenBank/DDBJ databases">
        <title>Bremerella alba sp. nov., a novel planctomycete isolated from the surface of the macroalga Fucus spiralis.</title>
        <authorList>
            <person name="Godinho O."/>
            <person name="Botelho R."/>
            <person name="Albuquerque L."/>
            <person name="Wiegand S."/>
            <person name="Da Costa M.S."/>
            <person name="Lobo-Da-Cunha A."/>
            <person name="Jogler C."/>
            <person name="Lage O.M."/>
        </authorList>
    </citation>
    <scope>NUCLEOTIDE SEQUENCE [LARGE SCALE GENOMIC DNA]</scope>
    <source>
        <strain evidence="1 2">FF15</strain>
    </source>
</reference>
<protein>
    <submittedName>
        <fullName evidence="1">Uncharacterized protein</fullName>
    </submittedName>
</protein>
<comment type="caution">
    <text evidence="1">The sequence shown here is derived from an EMBL/GenBank/DDBJ whole genome shotgun (WGS) entry which is preliminary data.</text>
</comment>
<proteinExistence type="predicted"/>
<dbReference type="Proteomes" id="UP000551616">
    <property type="component" value="Unassembled WGS sequence"/>
</dbReference>
<dbReference type="AlphaFoldDB" id="A0A7V8V1B1"/>
<evidence type="ECO:0000313" key="1">
    <source>
        <dbReference type="EMBL" id="MBA2113039.1"/>
    </source>
</evidence>
<organism evidence="1 2">
    <name type="scientific">Bremerella alba</name>
    <dbReference type="NCBI Taxonomy" id="980252"/>
    <lineage>
        <taxon>Bacteria</taxon>
        <taxon>Pseudomonadati</taxon>
        <taxon>Planctomycetota</taxon>
        <taxon>Planctomycetia</taxon>
        <taxon>Pirellulales</taxon>
        <taxon>Pirellulaceae</taxon>
        <taxon>Bremerella</taxon>
    </lineage>
</organism>
<name>A0A7V8V1B1_9BACT</name>
<accession>A0A7V8V1B1</accession>
<keyword evidence="2" id="KW-1185">Reference proteome</keyword>
<gene>
    <name evidence="1" type="ORF">HOV93_01860</name>
</gene>
<evidence type="ECO:0000313" key="2">
    <source>
        <dbReference type="Proteomes" id="UP000551616"/>
    </source>
</evidence>
<dbReference type="EMBL" id="JABRWO010000001">
    <property type="protein sequence ID" value="MBA2113039.1"/>
    <property type="molecule type" value="Genomic_DNA"/>
</dbReference>